<dbReference type="GO" id="GO:2001070">
    <property type="term" value="F:starch binding"/>
    <property type="evidence" value="ECO:0007669"/>
    <property type="project" value="InterPro"/>
</dbReference>
<dbReference type="RefSeq" id="WP_093025196.1">
    <property type="nucleotide sequence ID" value="NZ_FPBK01000007.1"/>
</dbReference>
<dbReference type="Pfam" id="PF14292">
    <property type="entry name" value="SusE"/>
    <property type="match status" value="1"/>
</dbReference>
<keyword evidence="3" id="KW-1185">Reference proteome</keyword>
<dbReference type="STRING" id="1224947.SAMN05216480_107138"/>
<sequence>MKNIKFFHFQMVFLISLLGITIGSCDDHFEDQTLAQQDKLTLSISQDTLSLVESLFTNEISFNWTTGTNEQSGKAIQYTLALDHFDGDFSNPIVILADDLQQTYNYSITYGDLNQILLERGYESDISYALKARIMAFIGNSEVSDQYAEVTFEVSLFKPITQNLFMVGDATPNGWDIANAIEMQSQSGQRGVYLYQGPLSIGNFKFAVSRETCWCQDFYTRNEMDPDLMVYNEGGSGQDLQWSITDLAPQGEEYLVKVDLLTLTIDISIVAQNIDEPPFSLLWIVGDASESGWNIDTPIAMEQSTDDPFIFSYEGHLSTGNFKIFAGPLGDWCGEWYRPEMDNMELTNGLVLQNSGCTSDTNWLITSATEGRYKITLNTEDNTIAFEQVMVYIIGDGGANGWDIATPSPMNYQNGEYVFSAALGANNATGEFKFSKFTGDWCDGDWINAATDAQPISNTNFIITHGCDGPDNKWKLQNGEAGNYEIRINLDSETMMITQI</sequence>
<feature type="domain" description="SusE outer membrane protein" evidence="1">
    <location>
        <begin position="31"/>
        <end position="134"/>
    </location>
</feature>
<organism evidence="2 3">
    <name type="scientific">Pustulibacterium marinum</name>
    <dbReference type="NCBI Taxonomy" id="1224947"/>
    <lineage>
        <taxon>Bacteria</taxon>
        <taxon>Pseudomonadati</taxon>
        <taxon>Bacteroidota</taxon>
        <taxon>Flavobacteriia</taxon>
        <taxon>Flavobacteriales</taxon>
        <taxon>Flavobacteriaceae</taxon>
        <taxon>Pustulibacterium</taxon>
    </lineage>
</organism>
<evidence type="ECO:0000313" key="3">
    <source>
        <dbReference type="Proteomes" id="UP000199138"/>
    </source>
</evidence>
<dbReference type="InterPro" id="IPR025970">
    <property type="entry name" value="SusE"/>
</dbReference>
<dbReference type="PROSITE" id="PS51257">
    <property type="entry name" value="PROKAR_LIPOPROTEIN"/>
    <property type="match status" value="1"/>
</dbReference>
<reference evidence="2 3" key="1">
    <citation type="submission" date="2016-10" db="EMBL/GenBank/DDBJ databases">
        <authorList>
            <person name="de Groot N.N."/>
        </authorList>
    </citation>
    <scope>NUCLEOTIDE SEQUENCE [LARGE SCALE GENOMIC DNA]</scope>
    <source>
        <strain evidence="2 3">CGMCC 1.12333</strain>
    </source>
</reference>
<dbReference type="EMBL" id="FPBK01000007">
    <property type="protein sequence ID" value="SFU56379.1"/>
    <property type="molecule type" value="Genomic_DNA"/>
</dbReference>
<proteinExistence type="predicted"/>
<dbReference type="Proteomes" id="UP000199138">
    <property type="component" value="Unassembled WGS sequence"/>
</dbReference>
<accession>A0A1I7H6U7</accession>
<dbReference type="Gene3D" id="2.60.40.3620">
    <property type="match status" value="3"/>
</dbReference>
<evidence type="ECO:0000313" key="2">
    <source>
        <dbReference type="EMBL" id="SFU56379.1"/>
    </source>
</evidence>
<dbReference type="AlphaFoldDB" id="A0A1I7H6U7"/>
<protein>
    <recommendedName>
        <fullName evidence="1">SusE outer membrane protein domain-containing protein</fullName>
    </recommendedName>
</protein>
<evidence type="ECO:0000259" key="1">
    <source>
        <dbReference type="Pfam" id="PF14292"/>
    </source>
</evidence>
<gene>
    <name evidence="2" type="ORF">SAMN05216480_107138</name>
</gene>
<dbReference type="GO" id="GO:0019867">
    <property type="term" value="C:outer membrane"/>
    <property type="evidence" value="ECO:0007669"/>
    <property type="project" value="InterPro"/>
</dbReference>
<dbReference type="OrthoDB" id="975117at2"/>
<name>A0A1I7H6U7_9FLAO</name>